<reference evidence="13 14" key="1">
    <citation type="submission" date="2021-10" db="EMBL/GenBank/DDBJ databases">
        <title>Draft genome of Aestuariibacter halophilus JC2043.</title>
        <authorList>
            <person name="Emsley S.A."/>
            <person name="Pfannmuller K.M."/>
            <person name="Ushijima B."/>
            <person name="Saw J.H."/>
            <person name="Videau P."/>
        </authorList>
    </citation>
    <scope>NUCLEOTIDE SEQUENCE [LARGE SCALE GENOMIC DNA]</scope>
    <source>
        <strain evidence="13 14">JC2043</strain>
    </source>
</reference>
<dbReference type="NCBIfam" id="TIGR01529">
    <property type="entry name" value="argR_whole"/>
    <property type="match status" value="1"/>
</dbReference>
<evidence type="ECO:0000256" key="8">
    <source>
        <dbReference type="ARBA" id="ARBA00023125"/>
    </source>
</evidence>
<dbReference type="InterPro" id="IPR036388">
    <property type="entry name" value="WH-like_DNA-bd_sf"/>
</dbReference>
<dbReference type="InterPro" id="IPR036390">
    <property type="entry name" value="WH_DNA-bd_sf"/>
</dbReference>
<accession>A0ABS8G723</accession>
<evidence type="ECO:0000256" key="5">
    <source>
        <dbReference type="ARBA" id="ARBA00022490"/>
    </source>
</evidence>
<evidence type="ECO:0000256" key="2">
    <source>
        <dbReference type="ARBA" id="ARBA00005040"/>
    </source>
</evidence>
<feature type="domain" description="Arginine repressor DNA-binding" evidence="11">
    <location>
        <begin position="5"/>
        <end position="72"/>
    </location>
</feature>
<keyword evidence="10" id="KW-0028">Amino-acid biosynthesis</keyword>
<dbReference type="PRINTS" id="PR01467">
    <property type="entry name" value="ARGREPRESSOR"/>
</dbReference>
<dbReference type="InterPro" id="IPR020899">
    <property type="entry name" value="Arg_repress_C"/>
</dbReference>
<comment type="similarity">
    <text evidence="3 10">Belongs to the ArgR family.</text>
</comment>
<comment type="function">
    <text evidence="10">Regulates arginine biosynthesis genes.</text>
</comment>
<evidence type="ECO:0000256" key="6">
    <source>
        <dbReference type="ARBA" id="ARBA00022571"/>
    </source>
</evidence>
<dbReference type="Proteomes" id="UP001520878">
    <property type="component" value="Unassembled WGS sequence"/>
</dbReference>
<proteinExistence type="inferred from homology"/>
<evidence type="ECO:0000313" key="13">
    <source>
        <dbReference type="EMBL" id="MCC2616394.1"/>
    </source>
</evidence>
<feature type="domain" description="Arginine repressor C-terminal" evidence="12">
    <location>
        <begin position="81"/>
        <end position="148"/>
    </location>
</feature>
<keyword evidence="7 10" id="KW-0805">Transcription regulation</keyword>
<dbReference type="PANTHER" id="PTHR34471">
    <property type="entry name" value="ARGININE REPRESSOR"/>
    <property type="match status" value="1"/>
</dbReference>
<evidence type="ECO:0000256" key="7">
    <source>
        <dbReference type="ARBA" id="ARBA00023015"/>
    </source>
</evidence>
<evidence type="ECO:0000259" key="11">
    <source>
        <dbReference type="Pfam" id="PF01316"/>
    </source>
</evidence>
<dbReference type="PANTHER" id="PTHR34471:SF1">
    <property type="entry name" value="ARGININE REPRESSOR"/>
    <property type="match status" value="1"/>
</dbReference>
<keyword evidence="6 10" id="KW-0055">Arginine biosynthesis</keyword>
<sequence>MSNNKQEQLIKAFKEILKAENFGSQGEIVEALKSQGFDNISQSKVSRMLSKFGAVRTRNARGDMVYCLPPELGMPTAKSPLKQLVLDIVHNNVMVIIRTSPGAAQLIARLLDSLSQKDGVLGTIAGDDTIFIAPADVTKIEDTLQRVEALFENV</sequence>
<dbReference type="Gene3D" id="3.30.1360.40">
    <property type="match status" value="1"/>
</dbReference>
<evidence type="ECO:0000256" key="4">
    <source>
        <dbReference type="ARBA" id="ARBA00021148"/>
    </source>
</evidence>
<keyword evidence="5 10" id="KW-0963">Cytoplasm</keyword>
<name>A0ABS8G723_9ALTE</name>
<protein>
    <recommendedName>
        <fullName evidence="4 10">Arginine repressor</fullName>
    </recommendedName>
</protein>
<evidence type="ECO:0000256" key="3">
    <source>
        <dbReference type="ARBA" id="ARBA00008316"/>
    </source>
</evidence>
<dbReference type="EMBL" id="JAJEWP010000002">
    <property type="protein sequence ID" value="MCC2616394.1"/>
    <property type="molecule type" value="Genomic_DNA"/>
</dbReference>
<gene>
    <name evidence="10 13" type="primary">argR</name>
    <name evidence="13" type="ORF">LJ739_09095</name>
</gene>
<dbReference type="Pfam" id="PF02863">
    <property type="entry name" value="Arg_repressor_C"/>
    <property type="match status" value="1"/>
</dbReference>
<dbReference type="InterPro" id="IPR020900">
    <property type="entry name" value="Arg_repress_DNA-bd"/>
</dbReference>
<dbReference type="Gene3D" id="1.10.10.10">
    <property type="entry name" value="Winged helix-like DNA-binding domain superfamily/Winged helix DNA-binding domain"/>
    <property type="match status" value="1"/>
</dbReference>
<dbReference type="NCBIfam" id="NF003457">
    <property type="entry name" value="PRK05066.1"/>
    <property type="match status" value="1"/>
</dbReference>
<dbReference type="SUPFAM" id="SSF55252">
    <property type="entry name" value="C-terminal domain of arginine repressor"/>
    <property type="match status" value="1"/>
</dbReference>
<evidence type="ECO:0000256" key="9">
    <source>
        <dbReference type="ARBA" id="ARBA00023163"/>
    </source>
</evidence>
<organism evidence="13 14">
    <name type="scientific">Fluctibacter halophilus</name>
    <dbReference type="NCBI Taxonomy" id="226011"/>
    <lineage>
        <taxon>Bacteria</taxon>
        <taxon>Pseudomonadati</taxon>
        <taxon>Pseudomonadota</taxon>
        <taxon>Gammaproteobacteria</taxon>
        <taxon>Alteromonadales</taxon>
        <taxon>Alteromonadaceae</taxon>
        <taxon>Fluctibacter</taxon>
    </lineage>
</organism>
<comment type="caution">
    <text evidence="13">The sequence shown here is derived from an EMBL/GenBank/DDBJ whole genome shotgun (WGS) entry which is preliminary data.</text>
</comment>
<keyword evidence="8 10" id="KW-0238">DNA-binding</keyword>
<dbReference type="SUPFAM" id="SSF46785">
    <property type="entry name" value="Winged helix' DNA-binding domain"/>
    <property type="match status" value="1"/>
</dbReference>
<evidence type="ECO:0000259" key="12">
    <source>
        <dbReference type="Pfam" id="PF02863"/>
    </source>
</evidence>
<keyword evidence="14" id="KW-1185">Reference proteome</keyword>
<dbReference type="InterPro" id="IPR036251">
    <property type="entry name" value="Arg_repress_C_sf"/>
</dbReference>
<comment type="pathway">
    <text evidence="2 10">Amino-acid biosynthesis; L-arginine biosynthesis [regulation].</text>
</comment>
<dbReference type="RefSeq" id="WP_229159622.1">
    <property type="nucleotide sequence ID" value="NZ_JAJEWP010000002.1"/>
</dbReference>
<evidence type="ECO:0000313" key="14">
    <source>
        <dbReference type="Proteomes" id="UP001520878"/>
    </source>
</evidence>
<comment type="subcellular location">
    <subcellularLocation>
        <location evidence="1 10">Cytoplasm</location>
    </subcellularLocation>
</comment>
<dbReference type="HAMAP" id="MF_00173">
    <property type="entry name" value="Arg_repressor"/>
    <property type="match status" value="1"/>
</dbReference>
<evidence type="ECO:0000256" key="1">
    <source>
        <dbReference type="ARBA" id="ARBA00004496"/>
    </source>
</evidence>
<evidence type="ECO:0000256" key="10">
    <source>
        <dbReference type="HAMAP-Rule" id="MF_00173"/>
    </source>
</evidence>
<keyword evidence="9 10" id="KW-0804">Transcription</keyword>
<dbReference type="Pfam" id="PF01316">
    <property type="entry name" value="Arg_repressor"/>
    <property type="match status" value="1"/>
</dbReference>
<keyword evidence="10" id="KW-0678">Repressor</keyword>
<dbReference type="InterPro" id="IPR001669">
    <property type="entry name" value="Arg_repress"/>
</dbReference>